<keyword evidence="4 10" id="KW-0812">Transmembrane</keyword>
<feature type="transmembrane region" description="Helical" evidence="10">
    <location>
        <begin position="6"/>
        <end position="23"/>
    </location>
</feature>
<dbReference type="KEGG" id="soy:115878452"/>
<dbReference type="AlphaFoldDB" id="A0A6J2XI90"/>
<keyword evidence="5" id="KW-0552">Olfaction</keyword>
<keyword evidence="8" id="KW-0675">Receptor</keyword>
<evidence type="ECO:0000256" key="9">
    <source>
        <dbReference type="ARBA" id="ARBA00023224"/>
    </source>
</evidence>
<comment type="subcellular location">
    <subcellularLocation>
        <location evidence="1">Cell membrane</location>
        <topology evidence="1">Multi-pass membrane protein</topology>
    </subcellularLocation>
</comment>
<dbReference type="GO" id="GO:0004984">
    <property type="term" value="F:olfactory receptor activity"/>
    <property type="evidence" value="ECO:0007669"/>
    <property type="project" value="InterPro"/>
</dbReference>
<proteinExistence type="predicted"/>
<evidence type="ECO:0000256" key="7">
    <source>
        <dbReference type="ARBA" id="ARBA00023136"/>
    </source>
</evidence>
<evidence type="ECO:0000256" key="8">
    <source>
        <dbReference type="ARBA" id="ARBA00023170"/>
    </source>
</evidence>
<dbReference type="InterPro" id="IPR004117">
    <property type="entry name" value="7tm6_olfct_rcpt"/>
</dbReference>
<sequence>MSEVVFFVVYGSGLTFQIFVLAYSTNEVKDQSLAIYSALWNSLWYNTDQSTKKSIIIMMAASQRPLLLTIGPFGPMTLDSAIAVMKAAYSYATLMANTMGSN</sequence>
<reference evidence="12" key="1">
    <citation type="submission" date="2025-08" db="UniProtKB">
        <authorList>
            <consortium name="RefSeq"/>
        </authorList>
    </citation>
    <scope>IDENTIFICATION</scope>
    <source>
        <tissue evidence="12">Gonads</tissue>
    </source>
</reference>
<dbReference type="GO" id="GO:0007165">
    <property type="term" value="P:signal transduction"/>
    <property type="evidence" value="ECO:0007669"/>
    <property type="project" value="UniProtKB-KW"/>
</dbReference>
<dbReference type="RefSeq" id="XP_030750821.1">
    <property type="nucleotide sequence ID" value="XM_030894961.1"/>
</dbReference>
<organism evidence="11 12">
    <name type="scientific">Sitophilus oryzae</name>
    <name type="common">Rice weevil</name>
    <name type="synonym">Curculio oryzae</name>
    <dbReference type="NCBI Taxonomy" id="7048"/>
    <lineage>
        <taxon>Eukaryota</taxon>
        <taxon>Metazoa</taxon>
        <taxon>Ecdysozoa</taxon>
        <taxon>Arthropoda</taxon>
        <taxon>Hexapoda</taxon>
        <taxon>Insecta</taxon>
        <taxon>Pterygota</taxon>
        <taxon>Neoptera</taxon>
        <taxon>Endopterygota</taxon>
        <taxon>Coleoptera</taxon>
        <taxon>Polyphaga</taxon>
        <taxon>Cucujiformia</taxon>
        <taxon>Curculionidae</taxon>
        <taxon>Dryophthorinae</taxon>
        <taxon>Sitophilus</taxon>
    </lineage>
</organism>
<evidence type="ECO:0000256" key="10">
    <source>
        <dbReference type="SAM" id="Phobius"/>
    </source>
</evidence>
<dbReference type="GeneID" id="115878452"/>
<evidence type="ECO:0000256" key="4">
    <source>
        <dbReference type="ARBA" id="ARBA00022692"/>
    </source>
</evidence>
<keyword evidence="9" id="KW-0807">Transducer</keyword>
<dbReference type="InParanoid" id="A0A6J2XI90"/>
<dbReference type="GO" id="GO:0005549">
    <property type="term" value="F:odorant binding"/>
    <property type="evidence" value="ECO:0007669"/>
    <property type="project" value="InterPro"/>
</dbReference>
<evidence type="ECO:0000256" key="3">
    <source>
        <dbReference type="ARBA" id="ARBA00022606"/>
    </source>
</evidence>
<dbReference type="OrthoDB" id="7677057at2759"/>
<keyword evidence="6 10" id="KW-1133">Transmembrane helix</keyword>
<evidence type="ECO:0000256" key="1">
    <source>
        <dbReference type="ARBA" id="ARBA00004651"/>
    </source>
</evidence>
<dbReference type="GO" id="GO:0005886">
    <property type="term" value="C:plasma membrane"/>
    <property type="evidence" value="ECO:0007669"/>
    <property type="project" value="UniProtKB-SubCell"/>
</dbReference>
<evidence type="ECO:0000256" key="5">
    <source>
        <dbReference type="ARBA" id="ARBA00022725"/>
    </source>
</evidence>
<keyword evidence="2" id="KW-1003">Cell membrane</keyword>
<accession>A0A6J2XI90</accession>
<dbReference type="PANTHER" id="PTHR21137:SF3">
    <property type="entry name" value="ODORANT RECEPTOR 30A-RELATED"/>
    <property type="match status" value="1"/>
</dbReference>
<dbReference type="PANTHER" id="PTHR21137">
    <property type="entry name" value="ODORANT RECEPTOR"/>
    <property type="match status" value="1"/>
</dbReference>
<dbReference type="Pfam" id="PF02949">
    <property type="entry name" value="7tm_6"/>
    <property type="match status" value="1"/>
</dbReference>
<keyword evidence="11" id="KW-1185">Reference proteome</keyword>
<name>A0A6J2XI90_SITOR</name>
<keyword evidence="7 10" id="KW-0472">Membrane</keyword>
<dbReference type="Proteomes" id="UP000504635">
    <property type="component" value="Unplaced"/>
</dbReference>
<evidence type="ECO:0000313" key="11">
    <source>
        <dbReference type="Proteomes" id="UP000504635"/>
    </source>
</evidence>
<keyword evidence="3" id="KW-0716">Sensory transduction</keyword>
<evidence type="ECO:0000313" key="12">
    <source>
        <dbReference type="RefSeq" id="XP_030750821.1"/>
    </source>
</evidence>
<evidence type="ECO:0000256" key="6">
    <source>
        <dbReference type="ARBA" id="ARBA00022989"/>
    </source>
</evidence>
<evidence type="ECO:0000256" key="2">
    <source>
        <dbReference type="ARBA" id="ARBA00022475"/>
    </source>
</evidence>
<gene>
    <name evidence="12" type="primary">LOC115878452</name>
</gene>
<protein>
    <submittedName>
        <fullName evidence="12">Odorant receptor Or2-like</fullName>
    </submittedName>
</protein>